<dbReference type="GO" id="GO:1902476">
    <property type="term" value="P:chloride transmembrane transport"/>
    <property type="evidence" value="ECO:0000318"/>
    <property type="project" value="GO_Central"/>
</dbReference>
<keyword evidence="9" id="KW-0407">Ion channel</keyword>
<evidence type="ECO:0000256" key="6">
    <source>
        <dbReference type="ARBA" id="ARBA00023136"/>
    </source>
</evidence>
<evidence type="ECO:0000256" key="10">
    <source>
        <dbReference type="SAM" id="Phobius"/>
    </source>
</evidence>
<dbReference type="SUPFAM" id="SSF63712">
    <property type="entry name" value="Nicotinic receptor ligand binding domain-like"/>
    <property type="match status" value="1"/>
</dbReference>
<evidence type="ECO:0000256" key="7">
    <source>
        <dbReference type="ARBA" id="ARBA00023173"/>
    </source>
</evidence>
<dbReference type="GO" id="GO:0005231">
    <property type="term" value="F:excitatory extracellular ligand-gated monoatomic ion channel activity"/>
    <property type="evidence" value="ECO:0000318"/>
    <property type="project" value="GO_Central"/>
</dbReference>
<dbReference type="RefSeq" id="XP_035679056.1">
    <property type="nucleotide sequence ID" value="XM_035823163.1"/>
</dbReference>
<dbReference type="GO" id="GO:0005886">
    <property type="term" value="C:plasma membrane"/>
    <property type="evidence" value="ECO:0007669"/>
    <property type="project" value="UniProtKB-SubCell"/>
</dbReference>
<keyword evidence="10" id="KW-0812">Transmembrane</keyword>
<comment type="subcellular location">
    <subcellularLocation>
        <location evidence="2">Cell membrane</location>
    </subcellularLocation>
    <subcellularLocation>
        <location evidence="1">Membrane</location>
        <topology evidence="1">Multi-pass membrane protein</topology>
    </subcellularLocation>
</comment>
<dbReference type="InterPro" id="IPR006029">
    <property type="entry name" value="Neurotrans-gated_channel_TM"/>
</dbReference>
<keyword evidence="8" id="KW-0868">Chloride</keyword>
<evidence type="ECO:0000259" key="11">
    <source>
        <dbReference type="Pfam" id="PF02932"/>
    </source>
</evidence>
<dbReference type="KEGG" id="bfo:118417571"/>
<reference evidence="13" key="2">
    <citation type="submission" date="2025-08" db="UniProtKB">
        <authorList>
            <consortium name="RefSeq"/>
        </authorList>
    </citation>
    <scope>IDENTIFICATION</scope>
    <source>
        <strain evidence="13">S238N-H82</strain>
        <tissue evidence="13">Testes</tissue>
    </source>
</reference>
<dbReference type="CDD" id="cd19049">
    <property type="entry name" value="LGIC_TM_anion"/>
    <property type="match status" value="1"/>
</dbReference>
<dbReference type="InterPro" id="IPR036734">
    <property type="entry name" value="Neur_chan_lig-bd_sf"/>
</dbReference>
<dbReference type="Pfam" id="PF02932">
    <property type="entry name" value="Neur_chan_memb"/>
    <property type="match status" value="1"/>
</dbReference>
<feature type="transmembrane region" description="Helical" evidence="10">
    <location>
        <begin position="281"/>
        <end position="304"/>
    </location>
</feature>
<evidence type="ECO:0000313" key="13">
    <source>
        <dbReference type="RefSeq" id="XP_035679056.1"/>
    </source>
</evidence>
<dbReference type="InterPro" id="IPR036719">
    <property type="entry name" value="Neuro-gated_channel_TM_sf"/>
</dbReference>
<dbReference type="FunFam" id="1.20.58.390:FF:000113">
    <property type="entry name" value="Ionotropic GABA receptor subunit UNC-49Cshort"/>
    <property type="match status" value="1"/>
</dbReference>
<keyword evidence="5" id="KW-0406">Ion transport</keyword>
<keyword evidence="3" id="KW-0813">Transport</keyword>
<dbReference type="Gene3D" id="1.20.58.390">
    <property type="entry name" value="Neurotransmitter-gated ion-channel transmembrane domain"/>
    <property type="match status" value="1"/>
</dbReference>
<evidence type="ECO:0000256" key="8">
    <source>
        <dbReference type="ARBA" id="ARBA00023214"/>
    </source>
</evidence>
<proteinExistence type="predicted"/>
<dbReference type="AlphaFoldDB" id="A0A9J7MT92"/>
<protein>
    <submittedName>
        <fullName evidence="13">Uncharacterized protein LOC118417571</fullName>
    </submittedName>
</protein>
<dbReference type="PRINTS" id="PR00253">
    <property type="entry name" value="GABAARECEPTR"/>
</dbReference>
<dbReference type="InterPro" id="IPR006201">
    <property type="entry name" value="Neur_channel"/>
</dbReference>
<evidence type="ECO:0000256" key="4">
    <source>
        <dbReference type="ARBA" id="ARBA00022475"/>
    </source>
</evidence>
<gene>
    <name evidence="13" type="primary">LOC118417571</name>
</gene>
<dbReference type="SUPFAM" id="SSF90112">
    <property type="entry name" value="Neurotransmitter-gated ion-channel transmembrane pore"/>
    <property type="match status" value="1"/>
</dbReference>
<keyword evidence="12" id="KW-1185">Reference proteome</keyword>
<feature type="domain" description="Neurotransmitter-gated ion-channel transmembrane" evidence="11">
    <location>
        <begin position="224"/>
        <end position="315"/>
    </location>
</feature>
<dbReference type="OMA" id="HTERGKN"/>
<dbReference type="GO" id="GO:0004888">
    <property type="term" value="F:transmembrane signaling receptor activity"/>
    <property type="evidence" value="ECO:0007669"/>
    <property type="project" value="InterPro"/>
</dbReference>
<evidence type="ECO:0000256" key="2">
    <source>
        <dbReference type="ARBA" id="ARBA00004236"/>
    </source>
</evidence>
<accession>A0A9J7MT92</accession>
<evidence type="ECO:0000256" key="5">
    <source>
        <dbReference type="ARBA" id="ARBA00023065"/>
    </source>
</evidence>
<keyword evidence="4" id="KW-1003">Cell membrane</keyword>
<dbReference type="GO" id="GO:0098794">
    <property type="term" value="C:postsynapse"/>
    <property type="evidence" value="ECO:0007669"/>
    <property type="project" value="GOC"/>
</dbReference>
<dbReference type="InterPro" id="IPR038050">
    <property type="entry name" value="Neuro_actylchol_rec"/>
</dbReference>
<organism evidence="12 13">
    <name type="scientific">Branchiostoma floridae</name>
    <name type="common">Florida lancelet</name>
    <name type="synonym">Amphioxus</name>
    <dbReference type="NCBI Taxonomy" id="7739"/>
    <lineage>
        <taxon>Eukaryota</taxon>
        <taxon>Metazoa</taxon>
        <taxon>Chordata</taxon>
        <taxon>Cephalochordata</taxon>
        <taxon>Leptocardii</taxon>
        <taxon>Amphioxiformes</taxon>
        <taxon>Branchiostomatidae</taxon>
        <taxon>Branchiostoma</taxon>
    </lineage>
</organism>
<keyword evidence="10" id="KW-1133">Transmembrane helix</keyword>
<evidence type="ECO:0000256" key="3">
    <source>
        <dbReference type="ARBA" id="ARBA00022448"/>
    </source>
</evidence>
<dbReference type="GeneID" id="118417571"/>
<dbReference type="PROSITE" id="PS00236">
    <property type="entry name" value="NEUROTR_ION_CHANNEL"/>
    <property type="match status" value="1"/>
</dbReference>
<name>A0A9J7MT92_BRAFL</name>
<dbReference type="Gene3D" id="2.70.170.10">
    <property type="entry name" value="Neurotransmitter-gated ion-channel ligand-binding domain"/>
    <property type="match status" value="1"/>
</dbReference>
<dbReference type="Proteomes" id="UP000001554">
    <property type="component" value="Chromosome 6"/>
</dbReference>
<evidence type="ECO:0000256" key="1">
    <source>
        <dbReference type="ARBA" id="ARBA00004141"/>
    </source>
</evidence>
<dbReference type="OrthoDB" id="407674at2759"/>
<dbReference type="InterPro" id="IPR006028">
    <property type="entry name" value="GABAA/Glycine_rcpt"/>
</dbReference>
<dbReference type="GO" id="GO:0005254">
    <property type="term" value="F:chloride channel activity"/>
    <property type="evidence" value="ECO:0007669"/>
    <property type="project" value="UniProtKB-KW"/>
</dbReference>
<keyword evidence="7" id="KW-0869">Chloride channel</keyword>
<evidence type="ECO:0000313" key="12">
    <source>
        <dbReference type="Proteomes" id="UP000001554"/>
    </source>
</evidence>
<dbReference type="InterPro" id="IPR018000">
    <property type="entry name" value="Neurotransmitter_ion_chnl_CS"/>
</dbReference>
<feature type="transmembrane region" description="Helical" evidence="10">
    <location>
        <begin position="341"/>
        <end position="360"/>
    </location>
</feature>
<dbReference type="PANTHER" id="PTHR18945">
    <property type="entry name" value="NEUROTRANSMITTER GATED ION CHANNEL"/>
    <property type="match status" value="1"/>
</dbReference>
<dbReference type="GO" id="GO:0034707">
    <property type="term" value="C:chloride channel complex"/>
    <property type="evidence" value="ECO:0007669"/>
    <property type="project" value="UniProtKB-KW"/>
</dbReference>
<reference evidence="12" key="1">
    <citation type="journal article" date="2020" name="Nat. Ecol. Evol.">
        <title>Deeply conserved synteny resolves early events in vertebrate evolution.</title>
        <authorList>
            <person name="Simakov O."/>
            <person name="Marletaz F."/>
            <person name="Yue J.X."/>
            <person name="O'Connell B."/>
            <person name="Jenkins J."/>
            <person name="Brandt A."/>
            <person name="Calef R."/>
            <person name="Tung C.H."/>
            <person name="Huang T.K."/>
            <person name="Schmutz J."/>
            <person name="Satoh N."/>
            <person name="Yu J.K."/>
            <person name="Putnam N.H."/>
            <person name="Green R.E."/>
            <person name="Rokhsar D.S."/>
        </authorList>
    </citation>
    <scope>NUCLEOTIDE SEQUENCE [LARGE SCALE GENOMIC DNA]</scope>
    <source>
        <strain evidence="12">S238N-H82</strain>
    </source>
</reference>
<keyword evidence="6 10" id="KW-0472">Membrane</keyword>
<evidence type="ECO:0000256" key="9">
    <source>
        <dbReference type="ARBA" id="ARBA00023303"/>
    </source>
</evidence>
<sequence length="370" mass="42171">MLNLSEKCRKPINILAPHRGILYMHPVYIDGLSRITIKKDPPVFVVFPITHDYAIYSRYTLTSKCHMALGAYPLDVQNCALGMNLFKGGRLVWGPKTEWFWDENKPPVVVKSSGINAQFQLIKIHAFSYVNSHTERGKNCVYAVSTCDFRALEDECLLHDCVSADRLGTAHCEKCNFYGNCTSGGADITCDAEDLKQATGLSCFTSGQIRFALVRRINFHFIQTYAPTLTTVAMSWTSFWVNPEVVPARVSLNVVTVLTMLTQTRKVEYFPEVSYVRAIDVWLFACQWFVFVSLIEYGVVHYYIRRDSKAVDKSNETEGRGCCKTLTPKEKALRHDYAARVWFPVCFVLFMIGYFGYYVIDWVKYSTGAI</sequence>